<dbReference type="GO" id="GO:1990904">
    <property type="term" value="C:ribonucleoprotein complex"/>
    <property type="evidence" value="ECO:0007669"/>
    <property type="project" value="UniProtKB-KW"/>
</dbReference>
<evidence type="ECO:0000256" key="3">
    <source>
        <dbReference type="ARBA" id="ARBA00022884"/>
    </source>
</evidence>
<evidence type="ECO:0000256" key="6">
    <source>
        <dbReference type="HAMAP-Rule" id="MF_01363"/>
    </source>
</evidence>
<comment type="caution">
    <text evidence="8">The sequence shown here is derived from an EMBL/GenBank/DDBJ whole genome shotgun (WGS) entry which is preliminary data.</text>
</comment>
<dbReference type="InterPro" id="IPR001787">
    <property type="entry name" value="Ribosomal_bL21"/>
</dbReference>
<accession>A0A7Y2E9C4</accession>
<dbReference type="GO" id="GO:0005840">
    <property type="term" value="C:ribosome"/>
    <property type="evidence" value="ECO:0007669"/>
    <property type="project" value="UniProtKB-KW"/>
</dbReference>
<protein>
    <recommendedName>
        <fullName evidence="6">Large ribosomal subunit protein bL21</fullName>
    </recommendedName>
</protein>
<dbReference type="GO" id="GO:0006412">
    <property type="term" value="P:translation"/>
    <property type="evidence" value="ECO:0007669"/>
    <property type="project" value="UniProtKB-UniRule"/>
</dbReference>
<dbReference type="PANTHER" id="PTHR21349:SF0">
    <property type="entry name" value="LARGE RIBOSOMAL SUBUNIT PROTEIN BL21M"/>
    <property type="match status" value="1"/>
</dbReference>
<dbReference type="Proteomes" id="UP000547674">
    <property type="component" value="Unassembled WGS sequence"/>
</dbReference>
<dbReference type="PROSITE" id="PS01169">
    <property type="entry name" value="RIBOSOMAL_L21"/>
    <property type="match status" value="1"/>
</dbReference>
<dbReference type="InterPro" id="IPR028909">
    <property type="entry name" value="bL21-like"/>
</dbReference>
<evidence type="ECO:0000313" key="8">
    <source>
        <dbReference type="EMBL" id="NNF06985.1"/>
    </source>
</evidence>
<comment type="subunit">
    <text evidence="6">Part of the 50S ribosomal subunit. Contacts protein L20.</text>
</comment>
<evidence type="ECO:0000256" key="1">
    <source>
        <dbReference type="ARBA" id="ARBA00008563"/>
    </source>
</evidence>
<dbReference type="PANTHER" id="PTHR21349">
    <property type="entry name" value="50S RIBOSOMAL PROTEIN L21"/>
    <property type="match status" value="1"/>
</dbReference>
<dbReference type="AlphaFoldDB" id="A0A7Y2E9C4"/>
<dbReference type="GO" id="GO:0005737">
    <property type="term" value="C:cytoplasm"/>
    <property type="evidence" value="ECO:0007669"/>
    <property type="project" value="UniProtKB-ARBA"/>
</dbReference>
<dbReference type="SUPFAM" id="SSF141091">
    <property type="entry name" value="L21p-like"/>
    <property type="match status" value="1"/>
</dbReference>
<dbReference type="InterPro" id="IPR018258">
    <property type="entry name" value="Ribosomal_bL21_CS"/>
</dbReference>
<keyword evidence="3 6" id="KW-0694">RNA-binding</keyword>
<proteinExistence type="inferred from homology"/>
<evidence type="ECO:0000256" key="7">
    <source>
        <dbReference type="RuleBase" id="RU000562"/>
    </source>
</evidence>
<keyword evidence="5 6" id="KW-0687">Ribonucleoprotein</keyword>
<reference evidence="8 9" key="1">
    <citation type="submission" date="2020-03" db="EMBL/GenBank/DDBJ databases">
        <title>Metabolic flexibility allows generalist bacteria to become dominant in a frequently disturbed ecosystem.</title>
        <authorList>
            <person name="Chen Y.-J."/>
            <person name="Leung P.M."/>
            <person name="Bay S.K."/>
            <person name="Hugenholtz P."/>
            <person name="Kessler A.J."/>
            <person name="Shelley G."/>
            <person name="Waite D.W."/>
            <person name="Cook P.L."/>
            <person name="Greening C."/>
        </authorList>
    </citation>
    <scope>NUCLEOTIDE SEQUENCE [LARGE SCALE GENOMIC DNA]</scope>
    <source>
        <strain evidence="8">SS_bin_28</strain>
    </source>
</reference>
<dbReference type="HAMAP" id="MF_01363">
    <property type="entry name" value="Ribosomal_bL21"/>
    <property type="match status" value="1"/>
</dbReference>
<organism evidence="8 9">
    <name type="scientific">Eiseniibacteriota bacterium</name>
    <dbReference type="NCBI Taxonomy" id="2212470"/>
    <lineage>
        <taxon>Bacteria</taxon>
        <taxon>Candidatus Eiseniibacteriota</taxon>
    </lineage>
</organism>
<dbReference type="EMBL" id="JABDJR010000378">
    <property type="protein sequence ID" value="NNF06985.1"/>
    <property type="molecule type" value="Genomic_DNA"/>
</dbReference>
<dbReference type="InterPro" id="IPR036164">
    <property type="entry name" value="bL21-like_sf"/>
</dbReference>
<dbReference type="GO" id="GO:0003735">
    <property type="term" value="F:structural constituent of ribosome"/>
    <property type="evidence" value="ECO:0007669"/>
    <property type="project" value="InterPro"/>
</dbReference>
<keyword evidence="2 6" id="KW-0699">rRNA-binding</keyword>
<comment type="function">
    <text evidence="6 7">This protein binds to 23S rRNA in the presence of protein L20.</text>
</comment>
<dbReference type="Pfam" id="PF00829">
    <property type="entry name" value="Ribosomal_L21p"/>
    <property type="match status" value="1"/>
</dbReference>
<evidence type="ECO:0000313" key="9">
    <source>
        <dbReference type="Proteomes" id="UP000547674"/>
    </source>
</evidence>
<evidence type="ECO:0000256" key="2">
    <source>
        <dbReference type="ARBA" id="ARBA00022730"/>
    </source>
</evidence>
<gene>
    <name evidence="6 8" type="primary">rplU</name>
    <name evidence="8" type="ORF">HKN21_09510</name>
</gene>
<sequence length="103" mass="11299">MYAVVEVAGFQYKVAPGETVQVPRLEHGEGSSVTLDQVLMVNDGGKVRVGSPTVEGATVSAEIVSHGRSSKLRAGRFMRRKDYRRTWGHRQHFTELKIGSISG</sequence>
<dbReference type="GO" id="GO:0019843">
    <property type="term" value="F:rRNA binding"/>
    <property type="evidence" value="ECO:0007669"/>
    <property type="project" value="UniProtKB-UniRule"/>
</dbReference>
<comment type="similarity">
    <text evidence="1 6 7">Belongs to the bacterial ribosomal protein bL21 family.</text>
</comment>
<dbReference type="NCBIfam" id="TIGR00061">
    <property type="entry name" value="L21"/>
    <property type="match status" value="1"/>
</dbReference>
<name>A0A7Y2E9C4_UNCEI</name>
<evidence type="ECO:0000256" key="5">
    <source>
        <dbReference type="ARBA" id="ARBA00023274"/>
    </source>
</evidence>
<evidence type="ECO:0000256" key="4">
    <source>
        <dbReference type="ARBA" id="ARBA00022980"/>
    </source>
</evidence>
<keyword evidence="4 6" id="KW-0689">Ribosomal protein</keyword>